<dbReference type="EMBL" id="JABFNT010000146">
    <property type="protein sequence ID" value="NOJ82797.1"/>
    <property type="molecule type" value="Genomic_DNA"/>
</dbReference>
<evidence type="ECO:0000313" key="1">
    <source>
        <dbReference type="EMBL" id="NOJ82797.1"/>
    </source>
</evidence>
<name>A0A7Y4MUM4_MYXXA</name>
<sequence length="197" mass="20860">MALAVCGLPTVASSPRRPPKGLLVMSPSLLPRRSMWAACCALGLFGACTSVNTAPAAASLSVRELNIVDEHGQARIRIAAPMPDPKDLKRAVKAYGIQFMNASGQEVGGLGMLDSIGINALCFDSEEGYEAMCMGLIQGKPNITFRHDWKERIVIGVEEGVASIVLHDAKGTPHLKLAVDKDGATRVEEVKPAPASK</sequence>
<dbReference type="Proteomes" id="UP000533080">
    <property type="component" value="Unassembled WGS sequence"/>
</dbReference>
<accession>A0A7Y4MUM4</accession>
<gene>
    <name evidence="1" type="ORF">HNV28_31515</name>
</gene>
<comment type="caution">
    <text evidence="1">The sequence shown here is derived from an EMBL/GenBank/DDBJ whole genome shotgun (WGS) entry which is preliminary data.</text>
</comment>
<organism evidence="1 2">
    <name type="scientific">Myxococcus xanthus</name>
    <dbReference type="NCBI Taxonomy" id="34"/>
    <lineage>
        <taxon>Bacteria</taxon>
        <taxon>Pseudomonadati</taxon>
        <taxon>Myxococcota</taxon>
        <taxon>Myxococcia</taxon>
        <taxon>Myxococcales</taxon>
        <taxon>Cystobacterineae</taxon>
        <taxon>Myxococcaceae</taxon>
        <taxon>Myxococcus</taxon>
    </lineage>
</organism>
<dbReference type="RefSeq" id="WP_171444640.1">
    <property type="nucleotide sequence ID" value="NZ_JABFNS010000032.1"/>
</dbReference>
<reference evidence="1 2" key="1">
    <citation type="submission" date="2020-05" db="EMBL/GenBank/DDBJ databases">
        <authorList>
            <person name="Whitworth D."/>
        </authorList>
    </citation>
    <scope>NUCLEOTIDE SEQUENCE [LARGE SCALE GENOMIC DNA]</scope>
    <source>
        <strain evidence="1 2">AM005</strain>
    </source>
</reference>
<protein>
    <submittedName>
        <fullName evidence="1">Uncharacterized protein</fullName>
    </submittedName>
</protein>
<evidence type="ECO:0000313" key="2">
    <source>
        <dbReference type="Proteomes" id="UP000533080"/>
    </source>
</evidence>
<proteinExistence type="predicted"/>
<dbReference type="AlphaFoldDB" id="A0A7Y4MUM4"/>